<accession>A0A8J2H8Y0</accession>
<dbReference type="EMBL" id="CAJNRD030001119">
    <property type="protein sequence ID" value="CAG5087521.1"/>
    <property type="molecule type" value="Genomic_DNA"/>
</dbReference>
<proteinExistence type="predicted"/>
<keyword evidence="3" id="KW-1185">Reference proteome</keyword>
<dbReference type="AlphaFoldDB" id="A0A8J2H8Y0"/>
<sequence>MNLLASDDPIDWLQNTIIVFKKITASFPRIIPLNNQVEKPSTSQPQQGHQNKFKTLPINLVL</sequence>
<feature type="region of interest" description="Disordered" evidence="1">
    <location>
        <begin position="36"/>
        <end position="62"/>
    </location>
</feature>
<reference evidence="2" key="1">
    <citation type="submission" date="2021-04" db="EMBL/GenBank/DDBJ databases">
        <authorList>
            <person name="Chebbi M.A.C M."/>
        </authorList>
    </citation>
    <scope>NUCLEOTIDE SEQUENCE</scope>
</reference>
<organism evidence="2 3">
    <name type="scientific">Cotesia congregata</name>
    <name type="common">Parasitoid wasp</name>
    <name type="synonym">Apanteles congregatus</name>
    <dbReference type="NCBI Taxonomy" id="51543"/>
    <lineage>
        <taxon>Eukaryota</taxon>
        <taxon>Metazoa</taxon>
        <taxon>Ecdysozoa</taxon>
        <taxon>Arthropoda</taxon>
        <taxon>Hexapoda</taxon>
        <taxon>Insecta</taxon>
        <taxon>Pterygota</taxon>
        <taxon>Neoptera</taxon>
        <taxon>Endopterygota</taxon>
        <taxon>Hymenoptera</taxon>
        <taxon>Apocrita</taxon>
        <taxon>Ichneumonoidea</taxon>
        <taxon>Braconidae</taxon>
        <taxon>Microgastrinae</taxon>
        <taxon>Cotesia</taxon>
    </lineage>
</organism>
<protein>
    <submittedName>
        <fullName evidence="2">Uncharacterized protein</fullName>
    </submittedName>
</protein>
<name>A0A8J2H8Y0_COTCN</name>
<feature type="compositionally biased region" description="Polar residues" evidence="1">
    <location>
        <begin position="36"/>
        <end position="50"/>
    </location>
</feature>
<evidence type="ECO:0000256" key="1">
    <source>
        <dbReference type="SAM" id="MobiDB-lite"/>
    </source>
</evidence>
<gene>
    <name evidence="2" type="ORF">HICCMSTLAB_LOCUS4534</name>
</gene>
<evidence type="ECO:0000313" key="3">
    <source>
        <dbReference type="Proteomes" id="UP000786811"/>
    </source>
</evidence>
<evidence type="ECO:0000313" key="2">
    <source>
        <dbReference type="EMBL" id="CAG5087521.1"/>
    </source>
</evidence>
<comment type="caution">
    <text evidence="2">The sequence shown here is derived from an EMBL/GenBank/DDBJ whole genome shotgun (WGS) entry which is preliminary data.</text>
</comment>
<dbReference type="Proteomes" id="UP000786811">
    <property type="component" value="Unassembled WGS sequence"/>
</dbReference>